<protein>
    <submittedName>
        <fullName evidence="2">Uncharacterized protein</fullName>
    </submittedName>
</protein>
<organism evidence="2 3">
    <name type="scientific">Halorubrum hochstenium ATCC 700873</name>
    <dbReference type="NCBI Taxonomy" id="1227481"/>
    <lineage>
        <taxon>Archaea</taxon>
        <taxon>Methanobacteriati</taxon>
        <taxon>Methanobacteriota</taxon>
        <taxon>Stenosarchaea group</taxon>
        <taxon>Halobacteria</taxon>
        <taxon>Halobacteriales</taxon>
        <taxon>Haloferacaceae</taxon>
        <taxon>Halorubrum</taxon>
    </lineage>
</organism>
<feature type="compositionally biased region" description="Low complexity" evidence="1">
    <location>
        <begin position="98"/>
        <end position="112"/>
    </location>
</feature>
<comment type="caution">
    <text evidence="2">The sequence shown here is derived from an EMBL/GenBank/DDBJ whole genome shotgun (WGS) entry which is preliminary data.</text>
</comment>
<reference evidence="2 3" key="1">
    <citation type="journal article" date="2014" name="PLoS Genet.">
        <title>Phylogenetically driven sequencing of extremely halophilic archaea reveals strategies for static and dynamic osmo-response.</title>
        <authorList>
            <person name="Becker E.A."/>
            <person name="Seitzer P.M."/>
            <person name="Tritt A."/>
            <person name="Larsen D."/>
            <person name="Krusor M."/>
            <person name="Yao A.I."/>
            <person name="Wu D."/>
            <person name="Madern D."/>
            <person name="Eisen J.A."/>
            <person name="Darling A.E."/>
            <person name="Facciotti M.T."/>
        </authorList>
    </citation>
    <scope>NUCLEOTIDE SEQUENCE [LARGE SCALE GENOMIC DNA]</scope>
    <source>
        <strain evidence="2 3">ATCC 700873</strain>
    </source>
</reference>
<dbReference type="EMBL" id="AOJO01000031">
    <property type="protein sequence ID" value="ELZ57428.1"/>
    <property type="molecule type" value="Genomic_DNA"/>
</dbReference>
<evidence type="ECO:0000256" key="1">
    <source>
        <dbReference type="SAM" id="MobiDB-lite"/>
    </source>
</evidence>
<name>M0FDL1_9EURY</name>
<dbReference type="AlphaFoldDB" id="M0FDL1"/>
<evidence type="ECO:0000313" key="2">
    <source>
        <dbReference type="EMBL" id="ELZ57428.1"/>
    </source>
</evidence>
<dbReference type="Proteomes" id="UP000011689">
    <property type="component" value="Unassembled WGS sequence"/>
</dbReference>
<sequence>MGSDRSPELLVVAVRYISVYVFAIGPAVDSATGLDTLSIAPGGLGRAWALIPNPQGWPLCVGYLPVHYAYLFVRARLAGRSIDAYWNEYSLTARPGDSTSPRVRTARAAPATSRRRTPRG</sequence>
<gene>
    <name evidence="2" type="ORF">C467_06749</name>
</gene>
<keyword evidence="3" id="KW-1185">Reference proteome</keyword>
<accession>M0FDL1</accession>
<evidence type="ECO:0000313" key="3">
    <source>
        <dbReference type="Proteomes" id="UP000011689"/>
    </source>
</evidence>
<feature type="region of interest" description="Disordered" evidence="1">
    <location>
        <begin position="94"/>
        <end position="120"/>
    </location>
</feature>
<proteinExistence type="predicted"/>